<dbReference type="Pfam" id="PF07660">
    <property type="entry name" value="STN"/>
    <property type="match status" value="1"/>
</dbReference>
<dbReference type="Gene3D" id="2.170.130.10">
    <property type="entry name" value="TonB-dependent receptor, plug domain"/>
    <property type="match status" value="1"/>
</dbReference>
<evidence type="ECO:0000256" key="6">
    <source>
        <dbReference type="ARBA" id="ARBA00023237"/>
    </source>
</evidence>
<comment type="caution">
    <text evidence="10">The sequence shown here is derived from an EMBL/GenBank/DDBJ whole genome shotgun (WGS) entry which is preliminary data.</text>
</comment>
<proteinExistence type="inferred from homology"/>
<keyword evidence="11" id="KW-1185">Reference proteome</keyword>
<dbReference type="PANTHER" id="PTHR30442">
    <property type="entry name" value="IRON III DICITRATE TRANSPORT PROTEIN FECA"/>
    <property type="match status" value="1"/>
</dbReference>
<evidence type="ECO:0000256" key="5">
    <source>
        <dbReference type="ARBA" id="ARBA00023136"/>
    </source>
</evidence>
<evidence type="ECO:0000256" key="7">
    <source>
        <dbReference type="PROSITE-ProRule" id="PRU01360"/>
    </source>
</evidence>
<keyword evidence="2 7" id="KW-0813">Transport</keyword>
<dbReference type="InterPro" id="IPR012910">
    <property type="entry name" value="Plug_dom"/>
</dbReference>
<evidence type="ECO:0000256" key="1">
    <source>
        <dbReference type="ARBA" id="ARBA00004571"/>
    </source>
</evidence>
<dbReference type="Pfam" id="PF07715">
    <property type="entry name" value="Plug"/>
    <property type="match status" value="1"/>
</dbReference>
<dbReference type="InterPro" id="IPR011662">
    <property type="entry name" value="Secretin/TonB_short_N"/>
</dbReference>
<keyword evidence="10" id="KW-0675">Receptor</keyword>
<gene>
    <name evidence="10" type="ORF">ACFPLB_15445</name>
</gene>
<evidence type="ECO:0000313" key="10">
    <source>
        <dbReference type="EMBL" id="MFC5387353.1"/>
    </source>
</evidence>
<dbReference type="EMBL" id="JBHSLL010000056">
    <property type="protein sequence ID" value="MFC5387353.1"/>
    <property type="molecule type" value="Genomic_DNA"/>
</dbReference>
<dbReference type="Proteomes" id="UP001596016">
    <property type="component" value="Unassembled WGS sequence"/>
</dbReference>
<dbReference type="Gene3D" id="2.40.170.20">
    <property type="entry name" value="TonB-dependent receptor, beta-barrel domain"/>
    <property type="match status" value="1"/>
</dbReference>
<feature type="region of interest" description="Disordered" evidence="8">
    <location>
        <begin position="288"/>
        <end position="311"/>
    </location>
</feature>
<evidence type="ECO:0000256" key="2">
    <source>
        <dbReference type="ARBA" id="ARBA00022448"/>
    </source>
</evidence>
<feature type="domain" description="Secretin/TonB short N-terminal" evidence="9">
    <location>
        <begin position="72"/>
        <end position="123"/>
    </location>
</feature>
<keyword evidence="6 7" id="KW-0998">Cell outer membrane</keyword>
<evidence type="ECO:0000313" key="11">
    <source>
        <dbReference type="Proteomes" id="UP001596016"/>
    </source>
</evidence>
<dbReference type="InterPro" id="IPR037066">
    <property type="entry name" value="Plug_dom_sf"/>
</dbReference>
<dbReference type="SUPFAM" id="SSF56935">
    <property type="entry name" value="Porins"/>
    <property type="match status" value="1"/>
</dbReference>
<dbReference type="Gene3D" id="3.55.50.30">
    <property type="match status" value="1"/>
</dbReference>
<sequence>MNTSQRPRSLTLRALASTTSKATLLSSMRLMALGAVLGAGLAGPAMAQARDYAIGPGRLSDVLARYAAASGVQLVYDPASLSGLNSSGLSGSYTVEQGFSKLLSGSGYQLQRAGSESYVLARPGSGASSPLPQDGATVLSTIQVTGKGANPADAPYETSNSGVNISAQQIERYRGTSPADILRSAPGVYSGQSRASGGIDANIRGLQGQGRVPVTVDGAQNAISMYRGYQGIANSTFIDPDFIGGISIEKGASNGPGGAGAIGGMVSMRTLNVDDLIPEGESFGARIKLEGSGNTTSPWTEQSKRHAANSGERATGDYLWKLPGTNVERPNPFNLKSGSASVVLAGRSENVDLVGGFSCRLSGNYHAGKNGSAASKPTDCDNAAGRDCALDWYRKGLSIYLPGEEVLNTFQDVYSGLLKALSASTTITRWSWATRSMTARLANNTPPNLPATAIPPISAGLPMYGSIPIPAVITGTPTAT</sequence>
<dbReference type="InterPro" id="IPR036942">
    <property type="entry name" value="Beta-barrel_TonB_sf"/>
</dbReference>
<keyword evidence="3 7" id="KW-1134">Transmembrane beta strand</keyword>
<keyword evidence="4 7" id="KW-0812">Transmembrane</keyword>
<comment type="subcellular location">
    <subcellularLocation>
        <location evidence="1 7">Cell outer membrane</location>
        <topology evidence="1 7">Multi-pass membrane protein</topology>
    </subcellularLocation>
</comment>
<evidence type="ECO:0000256" key="8">
    <source>
        <dbReference type="SAM" id="MobiDB-lite"/>
    </source>
</evidence>
<dbReference type="PANTHER" id="PTHR30442:SF0">
    <property type="entry name" value="FE(3+) DICITRATE TRANSPORT PROTEIN FECA"/>
    <property type="match status" value="1"/>
</dbReference>
<dbReference type="PROSITE" id="PS52016">
    <property type="entry name" value="TONB_DEPENDENT_REC_3"/>
    <property type="match status" value="1"/>
</dbReference>
<keyword evidence="5 7" id="KW-0472">Membrane</keyword>
<accession>A0ABW0H3Z6</accession>
<organism evidence="10 11">
    <name type="scientific">Aquamicrobium segne</name>
    <dbReference type="NCBI Taxonomy" id="469547"/>
    <lineage>
        <taxon>Bacteria</taxon>
        <taxon>Pseudomonadati</taxon>
        <taxon>Pseudomonadota</taxon>
        <taxon>Alphaproteobacteria</taxon>
        <taxon>Hyphomicrobiales</taxon>
        <taxon>Phyllobacteriaceae</taxon>
        <taxon>Aquamicrobium</taxon>
    </lineage>
</organism>
<comment type="similarity">
    <text evidence="7">Belongs to the TonB-dependent receptor family.</text>
</comment>
<protein>
    <submittedName>
        <fullName evidence="10">TonB-dependent receptor plug domain-containing protein</fullName>
    </submittedName>
</protein>
<reference evidence="11" key="1">
    <citation type="journal article" date="2019" name="Int. J. Syst. Evol. Microbiol.">
        <title>The Global Catalogue of Microorganisms (GCM) 10K type strain sequencing project: providing services to taxonomists for standard genome sequencing and annotation.</title>
        <authorList>
            <consortium name="The Broad Institute Genomics Platform"/>
            <consortium name="The Broad Institute Genome Sequencing Center for Infectious Disease"/>
            <person name="Wu L."/>
            <person name="Ma J."/>
        </authorList>
    </citation>
    <scope>NUCLEOTIDE SEQUENCE [LARGE SCALE GENOMIC DNA]</scope>
    <source>
        <strain evidence="11">CGMCC 4.1415</strain>
    </source>
</reference>
<evidence type="ECO:0000256" key="3">
    <source>
        <dbReference type="ARBA" id="ARBA00022452"/>
    </source>
</evidence>
<dbReference type="SMART" id="SM00965">
    <property type="entry name" value="STN"/>
    <property type="match status" value="1"/>
</dbReference>
<dbReference type="RefSeq" id="WP_378231248.1">
    <property type="nucleotide sequence ID" value="NZ_JBHSLL010000056.1"/>
</dbReference>
<feature type="compositionally biased region" description="Polar residues" evidence="8">
    <location>
        <begin position="292"/>
        <end position="301"/>
    </location>
</feature>
<name>A0ABW0H3Z6_9HYPH</name>
<dbReference type="InterPro" id="IPR039426">
    <property type="entry name" value="TonB-dep_rcpt-like"/>
</dbReference>
<evidence type="ECO:0000256" key="4">
    <source>
        <dbReference type="ARBA" id="ARBA00022692"/>
    </source>
</evidence>
<evidence type="ECO:0000259" key="9">
    <source>
        <dbReference type="SMART" id="SM00965"/>
    </source>
</evidence>